<name>A0A1I2C5I4_9BACL</name>
<evidence type="ECO:0000313" key="1">
    <source>
        <dbReference type="EMBL" id="SFE62890.1"/>
    </source>
</evidence>
<organism evidence="1 2">
    <name type="scientific">Paenibacillus algorifonticola</name>
    <dbReference type="NCBI Taxonomy" id="684063"/>
    <lineage>
        <taxon>Bacteria</taxon>
        <taxon>Bacillati</taxon>
        <taxon>Bacillota</taxon>
        <taxon>Bacilli</taxon>
        <taxon>Bacillales</taxon>
        <taxon>Paenibacillaceae</taxon>
        <taxon>Paenibacillus</taxon>
    </lineage>
</organism>
<keyword evidence="2" id="KW-1185">Reference proteome</keyword>
<proteinExistence type="predicted"/>
<reference evidence="2" key="1">
    <citation type="submission" date="2016-10" db="EMBL/GenBank/DDBJ databases">
        <authorList>
            <person name="Varghese N."/>
            <person name="Submissions S."/>
        </authorList>
    </citation>
    <scope>NUCLEOTIDE SEQUENCE [LARGE SCALE GENOMIC DNA]</scope>
    <source>
        <strain evidence="2">CGMCC 1.10223</strain>
    </source>
</reference>
<dbReference type="EMBL" id="FONN01000004">
    <property type="protein sequence ID" value="SFE62890.1"/>
    <property type="molecule type" value="Genomic_DNA"/>
</dbReference>
<gene>
    <name evidence="1" type="ORF">SAMN04487969_104252</name>
</gene>
<dbReference type="AlphaFoldDB" id="A0A1I2C5I4"/>
<dbReference type="Proteomes" id="UP000183410">
    <property type="component" value="Unassembled WGS sequence"/>
</dbReference>
<protein>
    <submittedName>
        <fullName evidence="1">Uncharacterized protein</fullName>
    </submittedName>
</protein>
<sequence length="64" mass="7139">MFGFEFVKFQPSDYVDSRRTAKQVSQMPEDGVIFSDGVESDFLTFHSGLEATIGPADRQGHLVI</sequence>
<evidence type="ECO:0000313" key="2">
    <source>
        <dbReference type="Proteomes" id="UP000183410"/>
    </source>
</evidence>
<accession>A0A1I2C5I4</accession>